<keyword evidence="1 5" id="KW-0285">Flavoprotein</keyword>
<dbReference type="SUPFAM" id="SSF51905">
    <property type="entry name" value="FAD/NAD(P)-binding domain"/>
    <property type="match status" value="1"/>
</dbReference>
<protein>
    <recommendedName>
        <fullName evidence="5">Flavin-dependent monooxygenase</fullName>
    </recommendedName>
    <alternativeName>
        <fullName evidence="5">TetX monooxygenase</fullName>
        <shortName evidence="5">TetX</shortName>
        <ecNumber evidence="5">1.14.13.-</ecNumber>
    </alternativeName>
</protein>
<keyword evidence="4 5" id="KW-0503">Monooxygenase</keyword>
<feature type="binding site" evidence="5">
    <location>
        <position position="53"/>
    </location>
    <ligand>
        <name>FAD</name>
        <dbReference type="ChEBI" id="CHEBI:57692"/>
    </ligand>
</feature>
<comment type="function">
    <text evidence="5">An FAD-requiring monooxygenase active on some tetracycline antibiotic derivatives, which leads to their inactivation. Hydroxylates carbon 11a of tetracycline and some analogs.</text>
</comment>
<accession>A0ABQ6G904</accession>
<comment type="domain">
    <text evidence="5">Consists of an N-terminal FAD-binding domain with a Rossman fold and a C-terminal substrate-binding domain.</text>
</comment>
<keyword evidence="5" id="KW-0963">Cytoplasm</keyword>
<keyword evidence="2 5" id="KW-0274">FAD</keyword>
<keyword evidence="5" id="KW-0547">Nucleotide-binding</keyword>
<keyword evidence="8" id="KW-1185">Reference proteome</keyword>
<evidence type="ECO:0000256" key="4">
    <source>
        <dbReference type="ARBA" id="ARBA00023033"/>
    </source>
</evidence>
<comment type="subunit">
    <text evidence="5">Monomer.</text>
</comment>
<dbReference type="Proteomes" id="UP001157114">
    <property type="component" value="Unassembled WGS sequence"/>
</dbReference>
<evidence type="ECO:0000313" key="7">
    <source>
        <dbReference type="EMBL" id="GLX66520.1"/>
    </source>
</evidence>
<gene>
    <name evidence="7" type="ORF">MU1_08640</name>
</gene>
<keyword evidence="5" id="KW-0521">NADP</keyword>
<proteinExistence type="inferred from homology"/>
<dbReference type="InterPro" id="IPR043683">
    <property type="entry name" value="TetX_monooxygenase"/>
</dbReference>
<comment type="catalytic activity">
    <reaction evidence="5">
        <text>a tetracycline + NADPH + O2 + H(+) = an 11a-hydroxytetracycline + NADP(+) + H2O</text>
        <dbReference type="Rhea" id="RHEA:61444"/>
        <dbReference type="ChEBI" id="CHEBI:15377"/>
        <dbReference type="ChEBI" id="CHEBI:15378"/>
        <dbReference type="ChEBI" id="CHEBI:15379"/>
        <dbReference type="ChEBI" id="CHEBI:57783"/>
        <dbReference type="ChEBI" id="CHEBI:58349"/>
        <dbReference type="ChEBI" id="CHEBI:144644"/>
        <dbReference type="ChEBI" id="CHEBI:144645"/>
    </reaction>
</comment>
<evidence type="ECO:0000256" key="1">
    <source>
        <dbReference type="ARBA" id="ARBA00022630"/>
    </source>
</evidence>
<dbReference type="RefSeq" id="WP_284237216.1">
    <property type="nucleotide sequence ID" value="NZ_BSSQ01000003.1"/>
</dbReference>
<dbReference type="PANTHER" id="PTHR46972">
    <property type="entry name" value="MONOOXYGENASE ASQM-RELATED"/>
    <property type="match status" value="1"/>
</dbReference>
<dbReference type="Gene3D" id="3.50.50.60">
    <property type="entry name" value="FAD/NAD(P)-binding domain"/>
    <property type="match status" value="1"/>
</dbReference>
<feature type="domain" description="FAD-binding" evidence="6">
    <location>
        <begin position="11"/>
        <end position="347"/>
    </location>
</feature>
<keyword evidence="3 5" id="KW-0560">Oxidoreductase</keyword>
<feature type="binding site" evidence="5">
    <location>
        <position position="304"/>
    </location>
    <ligand>
        <name>FAD</name>
        <dbReference type="ChEBI" id="CHEBI:57692"/>
    </ligand>
</feature>
<dbReference type="Pfam" id="PF01494">
    <property type="entry name" value="FAD_binding_3"/>
    <property type="match status" value="1"/>
</dbReference>
<evidence type="ECO:0000259" key="6">
    <source>
        <dbReference type="Pfam" id="PF01494"/>
    </source>
</evidence>
<comment type="caution">
    <text evidence="7">The sequence shown here is derived from an EMBL/GenBank/DDBJ whole genome shotgun (WGS) entry which is preliminary data.</text>
</comment>
<dbReference type="InterPro" id="IPR036188">
    <property type="entry name" value="FAD/NAD-bd_sf"/>
</dbReference>
<dbReference type="EMBL" id="BSSQ01000003">
    <property type="protein sequence ID" value="GLX66520.1"/>
    <property type="molecule type" value="Genomic_DNA"/>
</dbReference>
<sequence>MTTTNKSQQHIAIIGGGPGGLTLALILQRHGITATIYEREAQDANAQRGGSLDIHEDSGQMALNEAGLLQQFQAIARYEGEDFRLFDKTGKIYMDEIAEEGAQEGGRPEIDRGVLCDLLMKDLAPGTIRYGYKLTEAVALDGGKHELYFDNGEMVLADLVIGADGAFSKLRPLLTDATAGYSGLTMVELHVDAKANPEQAAFNARGKVFALDDNKGILAQLNGDGKIKVYLTFTAEQNWLDTCGIPFDQPKEAKQQLLSYFEDWAEPLRDYIRKSEDLVLPRRIYMLPVGLQWEHKPGITLIGDAAHLMSPFAGEGVNLAMRDAAELALAIVRHDDADQAIQAYEEKMYEYSSASAKDSSDNLDLMFGVNAAPKLKALFDELHAQFAQ</sequence>
<comment type="similarity">
    <text evidence="5">Belongs to the aromatic-ring hydroxylase family. TetX subfamily.</text>
</comment>
<dbReference type="EC" id="1.14.13.-" evidence="5"/>
<comment type="subcellular location">
    <subcellularLocation>
        <location evidence="5">Cytoplasm</location>
    </subcellularLocation>
</comment>
<evidence type="ECO:0000313" key="8">
    <source>
        <dbReference type="Proteomes" id="UP001157114"/>
    </source>
</evidence>
<name>A0ABQ6G904_9BACL</name>
<dbReference type="PRINTS" id="PR00420">
    <property type="entry name" value="RNGMNOXGNASE"/>
</dbReference>
<comment type="cofactor">
    <cofactor evidence="5">
        <name>FAD</name>
        <dbReference type="ChEBI" id="CHEBI:57692"/>
    </cofactor>
</comment>
<feature type="binding site" evidence="5">
    <location>
        <position position="112"/>
    </location>
    <ligand>
        <name>FAD</name>
        <dbReference type="ChEBI" id="CHEBI:57692"/>
    </ligand>
</feature>
<organism evidence="7 8">
    <name type="scientific">Paenibacillus glycanilyticus</name>
    <dbReference type="NCBI Taxonomy" id="126569"/>
    <lineage>
        <taxon>Bacteria</taxon>
        <taxon>Bacillati</taxon>
        <taxon>Bacillota</taxon>
        <taxon>Bacilli</taxon>
        <taxon>Bacillales</taxon>
        <taxon>Paenibacillaceae</taxon>
        <taxon>Paenibacillus</taxon>
    </lineage>
</organism>
<reference evidence="7 8" key="1">
    <citation type="submission" date="2023-03" db="EMBL/GenBank/DDBJ databases">
        <title>Draft genome sequence of the bacteria which degrade cell wall of Tricholomamatutake.</title>
        <authorList>
            <person name="Konishi Y."/>
            <person name="Fukuta Y."/>
            <person name="Shirasaka N."/>
        </authorList>
    </citation>
    <scope>NUCLEOTIDE SEQUENCE [LARGE SCALE GENOMIC DNA]</scope>
    <source>
        <strain evidence="8">mu1</strain>
    </source>
</reference>
<dbReference type="InterPro" id="IPR002938">
    <property type="entry name" value="FAD-bd"/>
</dbReference>
<evidence type="ECO:0000256" key="5">
    <source>
        <dbReference type="HAMAP-Rule" id="MF_00845"/>
    </source>
</evidence>
<evidence type="ECO:0000256" key="3">
    <source>
        <dbReference type="ARBA" id="ARBA00023002"/>
    </source>
</evidence>
<evidence type="ECO:0000256" key="2">
    <source>
        <dbReference type="ARBA" id="ARBA00022827"/>
    </source>
</evidence>
<dbReference type="HAMAP" id="MF_00845">
    <property type="entry name" value="TetX_monooxygenase"/>
    <property type="match status" value="1"/>
</dbReference>
<comment type="caution">
    <text evidence="5">Lacks conserved residue(s) required for the propagation of feature annotation.</text>
</comment>
<dbReference type="PANTHER" id="PTHR46972:SF1">
    <property type="entry name" value="FAD DEPENDENT OXIDOREDUCTASE DOMAIN-CONTAINING PROTEIN"/>
    <property type="match status" value="1"/>
</dbReference>